<name>A0A4R3Z0D8_9FIRM</name>
<dbReference type="AlphaFoldDB" id="A0A4R3Z0D8"/>
<keyword evidence="2" id="KW-1185">Reference proteome</keyword>
<dbReference type="Pfam" id="PF12784">
    <property type="entry name" value="PDDEXK_2"/>
    <property type="match status" value="1"/>
</dbReference>
<protein>
    <submittedName>
        <fullName evidence="1">Putative transposase/invertase (TIGR01784 family)</fullName>
    </submittedName>
</protein>
<dbReference type="Proteomes" id="UP000295515">
    <property type="component" value="Unassembled WGS sequence"/>
</dbReference>
<proteinExistence type="predicted"/>
<organism evidence="1 2">
    <name type="scientific">Longibaculum muris</name>
    <dbReference type="NCBI Taxonomy" id="1796628"/>
    <lineage>
        <taxon>Bacteria</taxon>
        <taxon>Bacillati</taxon>
        <taxon>Bacillota</taxon>
        <taxon>Erysipelotrichia</taxon>
        <taxon>Erysipelotrichales</taxon>
        <taxon>Coprobacillaceae</taxon>
        <taxon>Longibaculum</taxon>
    </lineage>
</organism>
<dbReference type="RefSeq" id="WP_132226381.1">
    <property type="nucleotide sequence ID" value="NZ_JANKBF010000007.1"/>
</dbReference>
<reference evidence="1 2" key="1">
    <citation type="submission" date="2019-03" db="EMBL/GenBank/DDBJ databases">
        <title>Genomic Encyclopedia of Type Strains, Phase IV (KMG-IV): sequencing the most valuable type-strain genomes for metagenomic binning, comparative biology and taxonomic classification.</title>
        <authorList>
            <person name="Goeker M."/>
        </authorList>
    </citation>
    <scope>NUCLEOTIDE SEQUENCE [LARGE SCALE GENOMIC DNA]</scope>
    <source>
        <strain evidence="1 2">DSM 29487</strain>
    </source>
</reference>
<dbReference type="EMBL" id="SMCQ01000012">
    <property type="protein sequence ID" value="TCV98561.1"/>
    <property type="molecule type" value="Genomic_DNA"/>
</dbReference>
<sequence length="279" mass="32865">MTTSVLEKSLSYDDLIASLRLIDDDFMRIIFKNQDCIQLLLDIILDEHVEIIENDSQYDLKNLLGRSLTIDVLVKDNRGHYINIEVQRDEAGAHPKRARYHQSLIDSFLSFPNEKWREIPKTIVIFITEEDVLGYDLPIYHVRRRIVENGESFDDETEIIYVNASIQDDTELGRLMHDFMCKEVESMNYEVLKKQVGYYKESEGGKREMCEIWQKIRDEGYMEGEKYGEIKGYAEGEMNKTIEFIKKLITKHSYTIDEVMDLLDIPESQHQQYIEKILS</sequence>
<dbReference type="GeneID" id="98915612"/>
<gene>
    <name evidence="1" type="ORF">EDD60_11257</name>
</gene>
<evidence type="ECO:0000313" key="2">
    <source>
        <dbReference type="Proteomes" id="UP000295515"/>
    </source>
</evidence>
<accession>A0A4R3Z0D8</accession>
<evidence type="ECO:0000313" key="1">
    <source>
        <dbReference type="EMBL" id="TCV98561.1"/>
    </source>
</evidence>
<comment type="caution">
    <text evidence="1">The sequence shown here is derived from an EMBL/GenBank/DDBJ whole genome shotgun (WGS) entry which is preliminary data.</text>
</comment>